<evidence type="ECO:0000256" key="1">
    <source>
        <dbReference type="SAM" id="Coils"/>
    </source>
</evidence>
<feature type="coiled-coil region" evidence="1">
    <location>
        <begin position="238"/>
        <end position="297"/>
    </location>
</feature>
<evidence type="ECO:0000259" key="2">
    <source>
        <dbReference type="Pfam" id="PF02470"/>
    </source>
</evidence>
<dbReference type="RefSeq" id="WP_144984661.1">
    <property type="nucleotide sequence ID" value="NZ_BMXN01000005.1"/>
</dbReference>
<dbReference type="EMBL" id="BMXN01000005">
    <property type="protein sequence ID" value="GGW23217.1"/>
    <property type="molecule type" value="Genomic_DNA"/>
</dbReference>
<proteinExistence type="predicted"/>
<keyword evidence="1" id="KW-0175">Coiled coil</keyword>
<sequence length="313" mass="34414">METRAHHIMIGLFTVLTAAAALLFALWMSHAAGERDYQPYRILFERSVSGLAVGSKVQYNGIEVGDVTELSLNPDDPRQVLASIRVYDDTPVKTDTRARLAFASITGSMSVQLHGGTPETPRLLDQSDDDMPFIRADPSPIATLFEEGEEMIDNINAILKNVNELFNDDNRQEAGNILTNVAQITDMIASQQSALDENMALFGEVSRQATATLESIETLSQEAHSLLSREGREVMQSAENASRDVANAAQRIEQLVDDNAGAVESTLQSTRDIAPALAALRATLTTLDRITRQLEENPTNFLLGRDQIEEFRP</sequence>
<name>A0A8H9I2K9_9GAMM</name>
<keyword evidence="4" id="KW-1185">Reference proteome</keyword>
<dbReference type="Proteomes" id="UP000623776">
    <property type="component" value="Unassembled WGS sequence"/>
</dbReference>
<comment type="caution">
    <text evidence="3">The sequence shown here is derived from an EMBL/GenBank/DDBJ whole genome shotgun (WGS) entry which is preliminary data.</text>
</comment>
<protein>
    <recommendedName>
        <fullName evidence="2">Mce/MlaD domain-containing protein</fullName>
    </recommendedName>
</protein>
<organism evidence="3 4">
    <name type="scientific">Vreelandella hamiltonii</name>
    <dbReference type="NCBI Taxonomy" id="502829"/>
    <lineage>
        <taxon>Bacteria</taxon>
        <taxon>Pseudomonadati</taxon>
        <taxon>Pseudomonadota</taxon>
        <taxon>Gammaproteobacteria</taxon>
        <taxon>Oceanospirillales</taxon>
        <taxon>Halomonadaceae</taxon>
        <taxon>Vreelandella</taxon>
    </lineage>
</organism>
<dbReference type="PANTHER" id="PTHR36698">
    <property type="entry name" value="BLL5892 PROTEIN"/>
    <property type="match status" value="1"/>
</dbReference>
<reference evidence="4" key="1">
    <citation type="journal article" date="2019" name="Int. J. Syst. Evol. Microbiol.">
        <title>The Global Catalogue of Microorganisms (GCM) 10K type strain sequencing project: providing services to taxonomists for standard genome sequencing and annotation.</title>
        <authorList>
            <consortium name="The Broad Institute Genomics Platform"/>
            <consortium name="The Broad Institute Genome Sequencing Center for Infectious Disease"/>
            <person name="Wu L."/>
            <person name="Ma J."/>
        </authorList>
    </citation>
    <scope>NUCLEOTIDE SEQUENCE [LARGE SCALE GENOMIC DNA]</scope>
    <source>
        <strain evidence="4">KCTC 22154</strain>
    </source>
</reference>
<evidence type="ECO:0000313" key="4">
    <source>
        <dbReference type="Proteomes" id="UP000623776"/>
    </source>
</evidence>
<dbReference type="Pfam" id="PF02470">
    <property type="entry name" value="MlaD"/>
    <property type="match status" value="1"/>
</dbReference>
<dbReference type="AlphaFoldDB" id="A0A8H9I2K9"/>
<dbReference type="InterPro" id="IPR003399">
    <property type="entry name" value="Mce/MlaD"/>
</dbReference>
<evidence type="ECO:0000313" key="3">
    <source>
        <dbReference type="EMBL" id="GGW23217.1"/>
    </source>
</evidence>
<gene>
    <name evidence="3" type="ORF">GCM10007157_13160</name>
</gene>
<dbReference type="PANTHER" id="PTHR36698:SF2">
    <property type="entry name" value="MCE_MLAD DOMAIN-CONTAINING PROTEIN"/>
    <property type="match status" value="1"/>
</dbReference>
<feature type="domain" description="Mce/MlaD" evidence="2">
    <location>
        <begin position="38"/>
        <end position="114"/>
    </location>
</feature>
<accession>A0A8H9I2K9</accession>